<dbReference type="InterPro" id="IPR011761">
    <property type="entry name" value="ATP-grasp"/>
</dbReference>
<comment type="similarity">
    <text evidence="4 5">Belongs to the PurK/PurT family.</text>
</comment>
<comment type="function">
    <text evidence="5">Catalyzes the ATP-dependent conversion of 5-aminoimidazole ribonucleotide (AIR) and HCO(3)- to N5-carboxyaminoimidazole ribonucleotide (N5-CAIR).</text>
</comment>
<evidence type="ECO:0000259" key="6">
    <source>
        <dbReference type="PROSITE" id="PS50975"/>
    </source>
</evidence>
<dbReference type="GO" id="GO:0004638">
    <property type="term" value="F:phosphoribosylaminoimidazole carboxylase activity"/>
    <property type="evidence" value="ECO:0007669"/>
    <property type="project" value="InterPro"/>
</dbReference>
<proteinExistence type="inferred from homology"/>
<feature type="binding site" evidence="4">
    <location>
        <position position="106"/>
    </location>
    <ligand>
        <name>ATP</name>
        <dbReference type="ChEBI" id="CHEBI:30616"/>
    </ligand>
</feature>
<evidence type="ECO:0000313" key="7">
    <source>
        <dbReference type="EMBL" id="AWV96850.1"/>
    </source>
</evidence>
<comment type="catalytic activity">
    <reaction evidence="4 5">
        <text>5-amino-1-(5-phospho-beta-D-ribosyl)imidazole + hydrogencarbonate + ATP = 5-carboxyamino-1-(5-phospho-D-ribosyl)imidazole + ADP + phosphate + 2 H(+)</text>
        <dbReference type="Rhea" id="RHEA:19317"/>
        <dbReference type="ChEBI" id="CHEBI:15378"/>
        <dbReference type="ChEBI" id="CHEBI:17544"/>
        <dbReference type="ChEBI" id="CHEBI:30616"/>
        <dbReference type="ChEBI" id="CHEBI:43474"/>
        <dbReference type="ChEBI" id="CHEBI:58730"/>
        <dbReference type="ChEBI" id="CHEBI:137981"/>
        <dbReference type="ChEBI" id="CHEBI:456216"/>
        <dbReference type="EC" id="6.3.4.18"/>
    </reaction>
</comment>
<reference evidence="7 8" key="1">
    <citation type="submission" date="2018-05" db="EMBL/GenBank/DDBJ databases">
        <title>Complete genome sequence of Arcticibacterium luteifluviistationis SM1504T, a cytophagaceae bacterium isolated from Arctic surface seawater.</title>
        <authorList>
            <person name="Li Y."/>
            <person name="Qin Q.-L."/>
        </authorList>
    </citation>
    <scope>NUCLEOTIDE SEQUENCE [LARGE SCALE GENOMIC DNA]</scope>
    <source>
        <strain evidence="7 8">SM1504</strain>
    </source>
</reference>
<evidence type="ECO:0000256" key="5">
    <source>
        <dbReference type="RuleBase" id="RU361200"/>
    </source>
</evidence>
<dbReference type="Gene3D" id="3.30.470.20">
    <property type="entry name" value="ATP-grasp fold, B domain"/>
    <property type="match status" value="1"/>
</dbReference>
<dbReference type="NCBIfam" id="NF004679">
    <property type="entry name" value="PRK06019.1-5"/>
    <property type="match status" value="1"/>
</dbReference>
<feature type="binding site" evidence="4">
    <location>
        <position position="183"/>
    </location>
    <ligand>
        <name>ATP</name>
        <dbReference type="ChEBI" id="CHEBI:30616"/>
    </ligand>
</feature>
<feature type="binding site" evidence="4">
    <location>
        <position position="144"/>
    </location>
    <ligand>
        <name>ATP</name>
        <dbReference type="ChEBI" id="CHEBI:30616"/>
    </ligand>
</feature>
<dbReference type="SUPFAM" id="SSF52440">
    <property type="entry name" value="PreATP-grasp domain"/>
    <property type="match status" value="1"/>
</dbReference>
<protein>
    <recommendedName>
        <fullName evidence="4 5">N5-carboxyaminoimidazole ribonucleotide synthase</fullName>
        <shortName evidence="4 5">N5-CAIR synthase</shortName>
        <ecNumber evidence="4 5">6.3.4.18</ecNumber>
    </recommendedName>
    <alternativeName>
        <fullName evidence="4 5">5-(carboxyamino)imidazole ribonucleotide synthetase</fullName>
    </alternativeName>
</protein>
<dbReference type="InterPro" id="IPR040686">
    <property type="entry name" value="PurK_C"/>
</dbReference>
<dbReference type="GO" id="GO:0006189">
    <property type="term" value="P:'de novo' IMP biosynthetic process"/>
    <property type="evidence" value="ECO:0007669"/>
    <property type="project" value="UniProtKB-UniRule"/>
</dbReference>
<dbReference type="Gene3D" id="3.40.50.20">
    <property type="match status" value="1"/>
</dbReference>
<dbReference type="InterPro" id="IPR016185">
    <property type="entry name" value="PreATP-grasp_dom_sf"/>
</dbReference>
<comment type="caution">
    <text evidence="4">Lacks conserved residue(s) required for the propagation of feature annotation.</text>
</comment>
<dbReference type="GO" id="GO:0046872">
    <property type="term" value="F:metal ion binding"/>
    <property type="evidence" value="ECO:0007669"/>
    <property type="project" value="InterPro"/>
</dbReference>
<dbReference type="InterPro" id="IPR013815">
    <property type="entry name" value="ATP_grasp_subdomain_1"/>
</dbReference>
<comment type="pathway">
    <text evidence="4 5">Purine metabolism; IMP biosynthesis via de novo pathway; 5-amino-1-(5-phospho-D-ribosyl)imidazole-4-carboxylate from 5-amino-1-(5-phospho-D-ribosyl)imidazole (N5-CAIR route): step 1/2.</text>
</comment>
<name>A0A2Z4G6V6_9BACT</name>
<dbReference type="PANTHER" id="PTHR11609">
    <property type="entry name" value="PURINE BIOSYNTHESIS PROTEIN 6/7, PUR6/7"/>
    <property type="match status" value="1"/>
</dbReference>
<dbReference type="UniPathway" id="UPA00074">
    <property type="reaction ID" value="UER00942"/>
</dbReference>
<dbReference type="Pfam" id="PF17769">
    <property type="entry name" value="PurK_C"/>
    <property type="match status" value="1"/>
</dbReference>
<keyword evidence="1 4" id="KW-0547">Nucleotide-binding</keyword>
<feature type="domain" description="ATP-grasp" evidence="6">
    <location>
        <begin position="110"/>
        <end position="292"/>
    </location>
</feature>
<organism evidence="7 8">
    <name type="scientific">Arcticibacterium luteifluviistationis</name>
    <dbReference type="NCBI Taxonomy" id="1784714"/>
    <lineage>
        <taxon>Bacteria</taxon>
        <taxon>Pseudomonadati</taxon>
        <taxon>Bacteroidota</taxon>
        <taxon>Cytophagia</taxon>
        <taxon>Cytophagales</taxon>
        <taxon>Leadbetterellaceae</taxon>
        <taxon>Arcticibacterium</taxon>
    </lineage>
</organism>
<dbReference type="HAMAP" id="MF_01928">
    <property type="entry name" value="PurK"/>
    <property type="match status" value="1"/>
</dbReference>
<sequence>MAYSSEIKIGILGGGQLGRMLIQSAIDFDIKIKTIDPDENAPCKAISHSFEHGDFKDYETVLRFGQDCDIITIEIENVNLEALEALEKQGKKVFPQPAILRKIKDKRIQKQFFIDNNLPTAKFLLTDNQEAIRNASWQPPYVNKLGEGGYDGKGVQIIKTKADIDKAFVEPSLLEELIDFEKELAVVVARSESGEVKCFPVVEMVFHPEANLVEYLFSPANISEETAKKAFDLAEKTAECFGIVGLLAVEMFLTKDGDILINEVAPRPHNSGHHTIKANLVSQFEQHLRAIMNLPLGDTAQVDPAAMVNILGAEGYTGPASYEGMESLLSEPGVHPFLYGKAITKPFRKMGHVTVIEKDFDKLKEKVNFVKKSLIVKSNQA</sequence>
<evidence type="ECO:0000256" key="2">
    <source>
        <dbReference type="ARBA" id="ARBA00022755"/>
    </source>
</evidence>
<feature type="binding site" evidence="4">
    <location>
        <begin position="175"/>
        <end position="178"/>
    </location>
    <ligand>
        <name>ATP</name>
        <dbReference type="ChEBI" id="CHEBI:30616"/>
    </ligand>
</feature>
<dbReference type="OrthoDB" id="9804625at2"/>
<dbReference type="GO" id="GO:0005829">
    <property type="term" value="C:cytosol"/>
    <property type="evidence" value="ECO:0007669"/>
    <property type="project" value="TreeGrafter"/>
</dbReference>
<dbReference type="SUPFAM" id="SSF51246">
    <property type="entry name" value="Rudiment single hybrid motif"/>
    <property type="match status" value="1"/>
</dbReference>
<dbReference type="Gene3D" id="3.30.1490.20">
    <property type="entry name" value="ATP-grasp fold, A domain"/>
    <property type="match status" value="1"/>
</dbReference>
<keyword evidence="4 5" id="KW-0436">Ligase</keyword>
<accession>A0A2Z4G6V6</accession>
<evidence type="ECO:0000256" key="1">
    <source>
        <dbReference type="ARBA" id="ARBA00022741"/>
    </source>
</evidence>
<evidence type="ECO:0000256" key="3">
    <source>
        <dbReference type="ARBA" id="ARBA00022840"/>
    </source>
</evidence>
<dbReference type="InterPro" id="IPR003135">
    <property type="entry name" value="ATP-grasp_carboxylate-amine"/>
</dbReference>
<dbReference type="Proteomes" id="UP000249873">
    <property type="component" value="Chromosome"/>
</dbReference>
<feature type="binding site" evidence="4">
    <location>
        <begin position="262"/>
        <end position="263"/>
    </location>
    <ligand>
        <name>ATP</name>
        <dbReference type="ChEBI" id="CHEBI:30616"/>
    </ligand>
</feature>
<dbReference type="PROSITE" id="PS50975">
    <property type="entry name" value="ATP_GRASP"/>
    <property type="match status" value="1"/>
</dbReference>
<comment type="function">
    <text evidence="4">Catalyzes the ATP-dependent conversion of 5-aminoimidazole ribonucleotide (AIR) and HCO(3)(-) to N5-carboxyaminoimidazole ribonucleotide (N5-CAIR).</text>
</comment>
<dbReference type="Pfam" id="PF22660">
    <property type="entry name" value="RS_preATP-grasp-like"/>
    <property type="match status" value="1"/>
</dbReference>
<dbReference type="SUPFAM" id="SSF56059">
    <property type="entry name" value="Glutathione synthetase ATP-binding domain-like"/>
    <property type="match status" value="1"/>
</dbReference>
<dbReference type="GO" id="GO:0005524">
    <property type="term" value="F:ATP binding"/>
    <property type="evidence" value="ECO:0007669"/>
    <property type="project" value="UniProtKB-UniRule"/>
</dbReference>
<keyword evidence="2 4" id="KW-0658">Purine biosynthesis</keyword>
<dbReference type="InterPro" id="IPR054350">
    <property type="entry name" value="PurT/PurK_preATP-grasp"/>
</dbReference>
<gene>
    <name evidence="4 5" type="primary">purK</name>
    <name evidence="7" type="ORF">DJ013_01080</name>
</gene>
<dbReference type="PANTHER" id="PTHR11609:SF5">
    <property type="entry name" value="PHOSPHORIBOSYLAMINOIMIDAZOLE CARBOXYLASE"/>
    <property type="match status" value="1"/>
</dbReference>
<dbReference type="AlphaFoldDB" id="A0A2Z4G6V6"/>
<dbReference type="InterPro" id="IPR005875">
    <property type="entry name" value="PurK"/>
</dbReference>
<keyword evidence="3 4" id="KW-0067">ATP-binding</keyword>
<dbReference type="InterPro" id="IPR011054">
    <property type="entry name" value="Rudment_hybrid_motif"/>
</dbReference>
<dbReference type="GO" id="GO:0034028">
    <property type="term" value="F:5-(carboxyamino)imidazole ribonucleotide synthase activity"/>
    <property type="evidence" value="ECO:0007669"/>
    <property type="project" value="UniProtKB-UniRule"/>
</dbReference>
<keyword evidence="8" id="KW-1185">Reference proteome</keyword>
<dbReference type="NCBIfam" id="TIGR01161">
    <property type="entry name" value="purK"/>
    <property type="match status" value="1"/>
</dbReference>
<dbReference type="EC" id="6.3.4.18" evidence="4 5"/>
<comment type="subunit">
    <text evidence="4 5">Homodimer.</text>
</comment>
<dbReference type="EMBL" id="CP029480">
    <property type="protein sequence ID" value="AWV96850.1"/>
    <property type="molecule type" value="Genomic_DNA"/>
</dbReference>
<dbReference type="RefSeq" id="WP_111369952.1">
    <property type="nucleotide sequence ID" value="NZ_CP029480.1"/>
</dbReference>
<evidence type="ECO:0000313" key="8">
    <source>
        <dbReference type="Proteomes" id="UP000249873"/>
    </source>
</evidence>
<dbReference type="Pfam" id="PF02222">
    <property type="entry name" value="ATP-grasp"/>
    <property type="match status" value="1"/>
</dbReference>
<evidence type="ECO:0000256" key="4">
    <source>
        <dbReference type="HAMAP-Rule" id="MF_01928"/>
    </source>
</evidence>
<dbReference type="KEGG" id="als:DJ013_01080"/>